<dbReference type="Proteomes" id="UP000287651">
    <property type="component" value="Unassembled WGS sequence"/>
</dbReference>
<dbReference type="AlphaFoldDB" id="A0A427A7Z7"/>
<comment type="caution">
    <text evidence="1">The sequence shown here is derived from an EMBL/GenBank/DDBJ whole genome shotgun (WGS) entry which is preliminary data.</text>
</comment>
<organism evidence="1 2">
    <name type="scientific">Ensete ventricosum</name>
    <name type="common">Abyssinian banana</name>
    <name type="synonym">Musa ensete</name>
    <dbReference type="NCBI Taxonomy" id="4639"/>
    <lineage>
        <taxon>Eukaryota</taxon>
        <taxon>Viridiplantae</taxon>
        <taxon>Streptophyta</taxon>
        <taxon>Embryophyta</taxon>
        <taxon>Tracheophyta</taxon>
        <taxon>Spermatophyta</taxon>
        <taxon>Magnoliopsida</taxon>
        <taxon>Liliopsida</taxon>
        <taxon>Zingiberales</taxon>
        <taxon>Musaceae</taxon>
        <taxon>Ensete</taxon>
    </lineage>
</organism>
<dbReference type="EMBL" id="AMZH03003424">
    <property type="protein sequence ID" value="RRT72369.1"/>
    <property type="molecule type" value="Genomic_DNA"/>
</dbReference>
<gene>
    <name evidence="1" type="ORF">B296_00005057</name>
</gene>
<sequence length="96" mass="10922">MKISPGARAGVLPGPRPVVLRHRSHDRRSALPRDSFYSLLGRLRFQRLPAKAAYVSHITCPVLIRRIKWTVDLSRRTDVMTIAERPPLSWAEISPV</sequence>
<accession>A0A427A7Z7</accession>
<reference evidence="1 2" key="1">
    <citation type="journal article" date="2014" name="Agronomy (Basel)">
        <title>A Draft Genome Sequence for Ensete ventricosum, the Drought-Tolerant Tree Against Hunger.</title>
        <authorList>
            <person name="Harrison J."/>
            <person name="Moore K.A."/>
            <person name="Paszkiewicz K."/>
            <person name="Jones T."/>
            <person name="Grant M."/>
            <person name="Ambacheew D."/>
            <person name="Muzemil S."/>
            <person name="Studholme D.J."/>
        </authorList>
    </citation>
    <scope>NUCLEOTIDE SEQUENCE [LARGE SCALE GENOMIC DNA]</scope>
</reference>
<evidence type="ECO:0000313" key="1">
    <source>
        <dbReference type="EMBL" id="RRT72369.1"/>
    </source>
</evidence>
<protein>
    <submittedName>
        <fullName evidence="1">Uncharacterized protein</fullName>
    </submittedName>
</protein>
<name>A0A427A7Z7_ENSVE</name>
<proteinExistence type="predicted"/>
<evidence type="ECO:0000313" key="2">
    <source>
        <dbReference type="Proteomes" id="UP000287651"/>
    </source>
</evidence>